<comment type="caution">
    <text evidence="7">The sequence shown here is derived from an EMBL/GenBank/DDBJ whole genome shotgun (WGS) entry which is preliminary data.</text>
</comment>
<evidence type="ECO:0000256" key="2">
    <source>
        <dbReference type="ARBA" id="ARBA00023295"/>
    </source>
</evidence>
<feature type="compositionally biased region" description="Low complexity" evidence="5">
    <location>
        <begin position="273"/>
        <end position="291"/>
    </location>
</feature>
<dbReference type="InterPro" id="IPR001223">
    <property type="entry name" value="Glyco_hydro18_cat"/>
</dbReference>
<reference evidence="7 8" key="1">
    <citation type="submission" date="2022-05" db="EMBL/GenBank/DDBJ databases">
        <authorList>
            <consortium name="Genoscope - CEA"/>
            <person name="William W."/>
        </authorList>
    </citation>
    <scope>NUCLEOTIDE SEQUENCE [LARGE SCALE GENOMIC DNA]</scope>
</reference>
<comment type="similarity">
    <text evidence="4">Belongs to the glycosyl hydrolase 18 family.</text>
</comment>
<dbReference type="Gene3D" id="3.10.50.10">
    <property type="match status" value="1"/>
</dbReference>
<evidence type="ECO:0000313" key="8">
    <source>
        <dbReference type="Proteomes" id="UP001159405"/>
    </source>
</evidence>
<dbReference type="SUPFAM" id="SSF51445">
    <property type="entry name" value="(Trans)glycosidases"/>
    <property type="match status" value="1"/>
</dbReference>
<evidence type="ECO:0000256" key="5">
    <source>
        <dbReference type="SAM" id="MobiDB-lite"/>
    </source>
</evidence>
<protein>
    <recommendedName>
        <fullName evidence="6">GH18 domain-containing protein</fullName>
    </recommendedName>
</protein>
<organism evidence="7 8">
    <name type="scientific">Porites lobata</name>
    <dbReference type="NCBI Taxonomy" id="104759"/>
    <lineage>
        <taxon>Eukaryota</taxon>
        <taxon>Metazoa</taxon>
        <taxon>Cnidaria</taxon>
        <taxon>Anthozoa</taxon>
        <taxon>Hexacorallia</taxon>
        <taxon>Scleractinia</taxon>
        <taxon>Fungiina</taxon>
        <taxon>Poritidae</taxon>
        <taxon>Porites</taxon>
    </lineage>
</organism>
<keyword evidence="1 3" id="KW-0378">Hydrolase</keyword>
<feature type="domain" description="GH18" evidence="6">
    <location>
        <begin position="1"/>
        <end position="264"/>
    </location>
</feature>
<dbReference type="SMART" id="SM00636">
    <property type="entry name" value="Glyco_18"/>
    <property type="match status" value="1"/>
</dbReference>
<dbReference type="SUPFAM" id="SSF54556">
    <property type="entry name" value="Chitinase insertion domain"/>
    <property type="match status" value="1"/>
</dbReference>
<feature type="region of interest" description="Disordered" evidence="5">
    <location>
        <begin position="259"/>
        <end position="292"/>
    </location>
</feature>
<name>A0ABN8QY83_9CNID</name>
<evidence type="ECO:0000256" key="3">
    <source>
        <dbReference type="RuleBase" id="RU000489"/>
    </source>
</evidence>
<dbReference type="Proteomes" id="UP001159405">
    <property type="component" value="Unassembled WGS sequence"/>
</dbReference>
<dbReference type="EMBL" id="CALNXK010000153">
    <property type="protein sequence ID" value="CAH3170035.1"/>
    <property type="molecule type" value="Genomic_DNA"/>
</dbReference>
<accession>A0ABN8QY83</accession>
<dbReference type="InterPro" id="IPR029070">
    <property type="entry name" value="Chitinase_insertion_sf"/>
</dbReference>
<dbReference type="PANTHER" id="PTHR11177:SF317">
    <property type="entry name" value="CHITINASE 12-RELATED"/>
    <property type="match status" value="1"/>
</dbReference>
<dbReference type="InterPro" id="IPR011583">
    <property type="entry name" value="Chitinase_II/V-like_cat"/>
</dbReference>
<dbReference type="InterPro" id="IPR017853">
    <property type="entry name" value="GH"/>
</dbReference>
<dbReference type="PROSITE" id="PS01095">
    <property type="entry name" value="GH18_1"/>
    <property type="match status" value="1"/>
</dbReference>
<evidence type="ECO:0000256" key="1">
    <source>
        <dbReference type="ARBA" id="ARBA00022801"/>
    </source>
</evidence>
<dbReference type="Pfam" id="PF00704">
    <property type="entry name" value="Glyco_hydro_18"/>
    <property type="match status" value="1"/>
</dbReference>
<evidence type="ECO:0000313" key="7">
    <source>
        <dbReference type="EMBL" id="CAH3170035.1"/>
    </source>
</evidence>
<evidence type="ECO:0000259" key="6">
    <source>
        <dbReference type="PROSITE" id="PS51910"/>
    </source>
</evidence>
<keyword evidence="8" id="KW-1185">Reference proteome</keyword>
<dbReference type="InterPro" id="IPR001579">
    <property type="entry name" value="Glyco_hydro_18_chit_AS"/>
</dbReference>
<gene>
    <name evidence="7" type="ORF">PLOB_00010426</name>
</gene>
<evidence type="ECO:0000256" key="4">
    <source>
        <dbReference type="RuleBase" id="RU004453"/>
    </source>
</evidence>
<dbReference type="PANTHER" id="PTHR11177">
    <property type="entry name" value="CHITINASE"/>
    <property type="match status" value="1"/>
</dbReference>
<dbReference type="Gene3D" id="3.20.20.80">
    <property type="entry name" value="Glycosidases"/>
    <property type="match status" value="1"/>
</dbReference>
<dbReference type="PROSITE" id="PS51910">
    <property type="entry name" value="GH18_2"/>
    <property type="match status" value="1"/>
</dbReference>
<keyword evidence="2 3" id="KW-0326">Glycosidase</keyword>
<proteinExistence type="inferred from homology"/>
<dbReference type="InterPro" id="IPR050314">
    <property type="entry name" value="Glycosyl_Hydrlase_18"/>
</dbReference>
<sequence length="326" mass="35347">MLSLVSLLRDYDFDGLDLDWEYPANRGSPPEDRERFTILCEEMLAAFEEESEQTGQPRLMLTAAVAAGKDTIDTAYEVDKLASILDFVNLMAYDLHGSWENVTGHHTALVDPSGSTLTVTFAVEYWLNLGMPSEKITLGLALYGRTFTLSDPNENALGDPVTGAGEAGTYTGEGGFWSSYEICTMGLTVVEDTEVEAPYGYLDDQWVGYDDQTSLLLKVSTLIEEKNLLGAMFWALDLDDFQGDFCGEGSYPLINAVNDALEGEPTPGPSTIPPESTSPASTSPTVSPTTSGECHAIGVWEDVPGMDEWCNENCPANCPSDMCACD</sequence>